<evidence type="ECO:0000313" key="2">
    <source>
        <dbReference type="Proteomes" id="UP000278609"/>
    </source>
</evidence>
<accession>A0A3P1XJW2</accession>
<comment type="caution">
    <text evidence="1">The sequence shown here is derived from an EMBL/GenBank/DDBJ whole genome shotgun (WGS) entry which is preliminary data.</text>
</comment>
<dbReference type="OrthoDB" id="9801429at2"/>
<organism evidence="1 2">
    <name type="scientific">Tannerella forsythia</name>
    <name type="common">Bacteroides forsythus</name>
    <dbReference type="NCBI Taxonomy" id="28112"/>
    <lineage>
        <taxon>Bacteria</taxon>
        <taxon>Pseudomonadati</taxon>
        <taxon>Bacteroidota</taxon>
        <taxon>Bacteroidia</taxon>
        <taxon>Bacteroidales</taxon>
        <taxon>Tannerellaceae</taxon>
        <taxon>Tannerella</taxon>
    </lineage>
</organism>
<protein>
    <recommendedName>
        <fullName evidence="3">Transcriptional regulator</fullName>
    </recommendedName>
</protein>
<dbReference type="AlphaFoldDB" id="A0A3P1XJW2"/>
<dbReference type="Proteomes" id="UP000278609">
    <property type="component" value="Unassembled WGS sequence"/>
</dbReference>
<dbReference type="EMBL" id="RQYS01000064">
    <property type="protein sequence ID" value="RRD58358.1"/>
    <property type="molecule type" value="Genomic_DNA"/>
</dbReference>
<proteinExistence type="predicted"/>
<evidence type="ECO:0000313" key="1">
    <source>
        <dbReference type="EMBL" id="RRD58358.1"/>
    </source>
</evidence>
<gene>
    <name evidence="1" type="ORF">EII40_12100</name>
</gene>
<dbReference type="RefSeq" id="WP_124752485.1">
    <property type="nucleotide sequence ID" value="NZ_RQYS01000064.1"/>
</dbReference>
<reference evidence="1 2" key="1">
    <citation type="submission" date="2018-11" db="EMBL/GenBank/DDBJ databases">
        <title>Genomes From Bacteria Associated with the Canine Oral Cavity: a Test Case for Automated Genome-Based Taxonomic Assignment.</title>
        <authorList>
            <person name="Coil D.A."/>
            <person name="Jospin G."/>
            <person name="Darling A.E."/>
            <person name="Wallis C."/>
            <person name="Davis I.J."/>
            <person name="Harris S."/>
            <person name="Eisen J.A."/>
            <person name="Holcombe L.J."/>
            <person name="O'Flynn C."/>
        </authorList>
    </citation>
    <scope>NUCLEOTIDE SEQUENCE [LARGE SCALE GENOMIC DNA]</scope>
    <source>
        <strain evidence="1 2">OH2617_COT-023</strain>
    </source>
</reference>
<evidence type="ECO:0008006" key="3">
    <source>
        <dbReference type="Google" id="ProtNLM"/>
    </source>
</evidence>
<name>A0A3P1XJW2_TANFO</name>
<sequence>MTTKEELIERFNQNNGYLYTRQMKGSAFRYHLNQMLESGEVVKIHHGLYLLASDGRADERALVSVLIPQGVFCLFSAWFYYELTTTVPYQHHIALHRNTSVTLPPYPPITLYRWQDKYIDLGVVNINEQGQSYRYYDMEKSVCDAVKFRNKVGDEITYEVLKNYMRSSGRQIEKLMSYAHIMRIENIITLMLKPLL</sequence>